<dbReference type="EMBL" id="BKCJ010000480">
    <property type="protein sequence ID" value="GEU33585.1"/>
    <property type="molecule type" value="Genomic_DNA"/>
</dbReference>
<name>A0A6L2JC98_TANCI</name>
<gene>
    <name evidence="1" type="ORF">Tci_005563</name>
</gene>
<dbReference type="PANTHER" id="PTHR10492">
    <property type="match status" value="1"/>
</dbReference>
<dbReference type="GO" id="GO:0004386">
    <property type="term" value="F:helicase activity"/>
    <property type="evidence" value="ECO:0007669"/>
    <property type="project" value="UniProtKB-KW"/>
</dbReference>
<organism evidence="1">
    <name type="scientific">Tanacetum cinerariifolium</name>
    <name type="common">Dalmatian daisy</name>
    <name type="synonym">Chrysanthemum cinerariifolium</name>
    <dbReference type="NCBI Taxonomy" id="118510"/>
    <lineage>
        <taxon>Eukaryota</taxon>
        <taxon>Viridiplantae</taxon>
        <taxon>Streptophyta</taxon>
        <taxon>Embryophyta</taxon>
        <taxon>Tracheophyta</taxon>
        <taxon>Spermatophyta</taxon>
        <taxon>Magnoliopsida</taxon>
        <taxon>eudicotyledons</taxon>
        <taxon>Gunneridae</taxon>
        <taxon>Pentapetalae</taxon>
        <taxon>asterids</taxon>
        <taxon>campanulids</taxon>
        <taxon>Asterales</taxon>
        <taxon>Asteraceae</taxon>
        <taxon>Asteroideae</taxon>
        <taxon>Anthemideae</taxon>
        <taxon>Anthemidinae</taxon>
        <taxon>Tanacetum</taxon>
    </lineage>
</organism>
<dbReference type="PANTHER" id="PTHR10492:SF96">
    <property type="entry name" value="ATP-DEPENDENT DNA HELICASE"/>
    <property type="match status" value="1"/>
</dbReference>
<dbReference type="Pfam" id="PF14223">
    <property type="entry name" value="Retrotran_gag_2"/>
    <property type="match status" value="1"/>
</dbReference>
<proteinExistence type="predicted"/>
<protein>
    <submittedName>
        <fullName evidence="1">DNA helicase</fullName>
    </submittedName>
</protein>
<keyword evidence="1" id="KW-0067">ATP-binding</keyword>
<keyword evidence="1" id="KW-0378">Hydrolase</keyword>
<accession>A0A6L2JC98</accession>
<keyword evidence="1" id="KW-0347">Helicase</keyword>
<comment type="caution">
    <text evidence="1">The sequence shown here is derived from an EMBL/GenBank/DDBJ whole genome shotgun (WGS) entry which is preliminary data.</text>
</comment>
<dbReference type="AlphaFoldDB" id="A0A6L2JC98"/>
<keyword evidence="1" id="KW-0547">Nucleotide-binding</keyword>
<sequence>MCLLQPKLSEDEKNTVKSFATWLLKIGEGKVREVEENTSGSSCWITIPEEYCMPNDDRGLANLIRFIYDADTLQTLIAQDLQQKAIVCPRNNTSDVINGKILEMINGKSTIYTSSDEAIPAGSDRGEVELLYPPEFLNTLQFSGKEHDRMMLNSIEHGLLVYVTIEVNGVTRTKTYEELTNTEKIQDDCDVRATNIILQGLLSKLYSLVNHHEVSKETWDRVKLLMKGTKLSQQECECKLYDDFDRFTLVKGESLHEYYLRFAQLMNDMHTIGMTMKQVQVNTKFLNTLSPE</sequence>
<reference evidence="1" key="1">
    <citation type="journal article" date="2019" name="Sci. Rep.">
        <title>Draft genome of Tanacetum cinerariifolium, the natural source of mosquito coil.</title>
        <authorList>
            <person name="Yamashiro T."/>
            <person name="Shiraishi A."/>
            <person name="Satake H."/>
            <person name="Nakayama K."/>
        </authorList>
    </citation>
    <scope>NUCLEOTIDE SEQUENCE</scope>
</reference>
<evidence type="ECO:0000313" key="1">
    <source>
        <dbReference type="EMBL" id="GEU33585.1"/>
    </source>
</evidence>